<dbReference type="WBParaSite" id="ECPE_0001707501-mRNA-1">
    <property type="protein sequence ID" value="ECPE_0001707501-mRNA-1"/>
    <property type="gene ID" value="ECPE_0001707501"/>
</dbReference>
<dbReference type="AlphaFoldDB" id="A0A183BCU6"/>
<evidence type="ECO:0000313" key="1">
    <source>
        <dbReference type="WBParaSite" id="ECPE_0001707501-mRNA-1"/>
    </source>
</evidence>
<organism evidence="1">
    <name type="scientific">Echinostoma caproni</name>
    <dbReference type="NCBI Taxonomy" id="27848"/>
    <lineage>
        <taxon>Eukaryota</taxon>
        <taxon>Metazoa</taxon>
        <taxon>Spiralia</taxon>
        <taxon>Lophotrochozoa</taxon>
        <taxon>Platyhelminthes</taxon>
        <taxon>Trematoda</taxon>
        <taxon>Digenea</taxon>
        <taxon>Plagiorchiida</taxon>
        <taxon>Echinostomata</taxon>
        <taxon>Echinostomatoidea</taxon>
        <taxon>Echinostomatidae</taxon>
        <taxon>Echinostoma</taxon>
    </lineage>
</organism>
<protein>
    <submittedName>
        <fullName evidence="1">NR LBD domain-containing protein</fullName>
    </submittedName>
</protein>
<proteinExistence type="predicted"/>
<name>A0A183BCU6_9TREM</name>
<accession>A0A183BCU6</accession>
<reference evidence="1" key="1">
    <citation type="submission" date="2016-06" db="UniProtKB">
        <authorList>
            <consortium name="WormBaseParasite"/>
        </authorList>
    </citation>
    <scope>IDENTIFICATION</scope>
</reference>
<sequence length="304" mass="34014">LDIMRLTLAEFGQQELTPVAVAKCICLFLRMAEVKPNESDRGRGLESNPLTTVGMRRQDARRASHQADQFDSDTQMILRTGSSGALWREAGVSGCGTSGSQTARPSSLFVPNSICDHLPSSSLSASEPRLNQLDSEASQLSFTSRSNESYTNAAKWNMENFLIVLNELNPTLGTDQADKVQFDLIMSIMLQEETVLDVILVLMVDIIYLGDDLVIVELDCPEFFITSRAAFALLKQFLFRGNRSGGLEILCYRPWNNAQGQLSLLRHCFTYPDVICLAYYPFRCVDLSLYRLSPSEDQALMQIW</sequence>